<dbReference type="SMART" id="SM00322">
    <property type="entry name" value="KH"/>
    <property type="match status" value="1"/>
</dbReference>
<dbReference type="AlphaFoldDB" id="A0A4U8UYF2"/>
<dbReference type="Proteomes" id="UP000298663">
    <property type="component" value="Unassembled WGS sequence"/>
</dbReference>
<feature type="compositionally biased region" description="Polar residues" evidence="5">
    <location>
        <begin position="790"/>
        <end position="804"/>
    </location>
</feature>
<dbReference type="InterPro" id="IPR004088">
    <property type="entry name" value="KH_dom_type_1"/>
</dbReference>
<feature type="compositionally biased region" description="Polar residues" evidence="5">
    <location>
        <begin position="869"/>
        <end position="900"/>
    </location>
</feature>
<protein>
    <recommendedName>
        <fullName evidence="6">K Homology domain-containing protein</fullName>
    </recommendedName>
</protein>
<dbReference type="OrthoDB" id="10071877at2759"/>
<feature type="compositionally biased region" description="Polar residues" evidence="5">
    <location>
        <begin position="672"/>
        <end position="698"/>
    </location>
</feature>
<dbReference type="PROSITE" id="PS50084">
    <property type="entry name" value="KH_TYPE_1"/>
    <property type="match status" value="1"/>
</dbReference>
<reference evidence="7 8" key="1">
    <citation type="journal article" date="2015" name="Genome Biol.">
        <title>Comparative genomics of Steinernema reveals deeply conserved gene regulatory networks.</title>
        <authorList>
            <person name="Dillman A.R."/>
            <person name="Macchietto M."/>
            <person name="Porter C.F."/>
            <person name="Rogers A."/>
            <person name="Williams B."/>
            <person name="Antoshechkin I."/>
            <person name="Lee M.M."/>
            <person name="Goodwin Z."/>
            <person name="Lu X."/>
            <person name="Lewis E.E."/>
            <person name="Goodrich-Blair H."/>
            <person name="Stock S.P."/>
            <person name="Adams B.J."/>
            <person name="Sternberg P.W."/>
            <person name="Mortazavi A."/>
        </authorList>
    </citation>
    <scope>NUCLEOTIDE SEQUENCE [LARGE SCALE GENOMIC DNA]</scope>
    <source>
        <strain evidence="7 8">ALL</strain>
    </source>
</reference>
<keyword evidence="4" id="KW-0694">RNA-binding</keyword>
<feature type="domain" description="K Homology" evidence="6">
    <location>
        <begin position="297"/>
        <end position="369"/>
    </location>
</feature>
<dbReference type="InterPro" id="IPR047373">
    <property type="entry name" value="KH-I_MASK"/>
</dbReference>
<dbReference type="PANTHER" id="PTHR23206:SF8">
    <property type="entry name" value="ANKYRIN REPEAT AND KH DOMAIN-CONTAINING 1"/>
    <property type="match status" value="1"/>
</dbReference>
<feature type="compositionally biased region" description="Polar residues" evidence="5">
    <location>
        <begin position="386"/>
        <end position="418"/>
    </location>
</feature>
<feature type="region of interest" description="Disordered" evidence="5">
    <location>
        <begin position="474"/>
        <end position="519"/>
    </location>
</feature>
<evidence type="ECO:0000256" key="1">
    <source>
        <dbReference type="ARBA" id="ARBA00022737"/>
    </source>
</evidence>
<feature type="region of interest" description="Disordered" evidence="5">
    <location>
        <begin position="868"/>
        <end position="954"/>
    </location>
</feature>
<dbReference type="GO" id="GO:0005737">
    <property type="term" value="C:cytoplasm"/>
    <property type="evidence" value="ECO:0007669"/>
    <property type="project" value="TreeGrafter"/>
</dbReference>
<keyword evidence="8" id="KW-1185">Reference proteome</keyword>
<feature type="region of interest" description="Disordered" evidence="5">
    <location>
        <begin position="386"/>
        <end position="457"/>
    </location>
</feature>
<comment type="caution">
    <text evidence="7">The sequence shown here is derived from an EMBL/GenBank/DDBJ whole genome shotgun (WGS) entry which is preliminary data.</text>
</comment>
<evidence type="ECO:0000256" key="2">
    <source>
        <dbReference type="ARBA" id="ARBA00023043"/>
    </source>
</evidence>
<dbReference type="SUPFAM" id="SSF54791">
    <property type="entry name" value="Eukaryotic type KH-domain (KH-domain type I)"/>
    <property type="match status" value="1"/>
</dbReference>
<keyword evidence="3" id="KW-0175">Coiled coil</keyword>
<evidence type="ECO:0000256" key="5">
    <source>
        <dbReference type="SAM" id="MobiDB-lite"/>
    </source>
</evidence>
<evidence type="ECO:0000256" key="3">
    <source>
        <dbReference type="ARBA" id="ARBA00023054"/>
    </source>
</evidence>
<dbReference type="EMBL" id="AZBU02000001">
    <property type="protein sequence ID" value="TMS38462.1"/>
    <property type="molecule type" value="Genomic_DNA"/>
</dbReference>
<evidence type="ECO:0000256" key="4">
    <source>
        <dbReference type="PROSITE-ProRule" id="PRU00117"/>
    </source>
</evidence>
<dbReference type="PANTHER" id="PTHR23206">
    <property type="entry name" value="MASK PROTEIN"/>
    <property type="match status" value="1"/>
</dbReference>
<feature type="compositionally biased region" description="Polar residues" evidence="5">
    <location>
        <begin position="914"/>
        <end position="954"/>
    </location>
</feature>
<feature type="compositionally biased region" description="Polar residues" evidence="5">
    <location>
        <begin position="707"/>
        <end position="734"/>
    </location>
</feature>
<feature type="region of interest" description="Disordered" evidence="5">
    <location>
        <begin position="641"/>
        <end position="740"/>
    </location>
</feature>
<proteinExistence type="predicted"/>
<evidence type="ECO:0000313" key="7">
    <source>
        <dbReference type="EMBL" id="TMS38462.1"/>
    </source>
</evidence>
<feature type="region of interest" description="Disordered" evidence="5">
    <location>
        <begin position="154"/>
        <end position="194"/>
    </location>
</feature>
<reference evidence="7 8" key="2">
    <citation type="journal article" date="2019" name="G3 (Bethesda)">
        <title>Hybrid Assembly of the Genome of the Entomopathogenic Nematode Steinernema carpocapsae Identifies the X-Chromosome.</title>
        <authorList>
            <person name="Serra L."/>
            <person name="Macchietto M."/>
            <person name="Macias-Munoz A."/>
            <person name="McGill C.J."/>
            <person name="Rodriguez I.M."/>
            <person name="Rodriguez B."/>
            <person name="Murad R."/>
            <person name="Mortazavi A."/>
        </authorList>
    </citation>
    <scope>NUCLEOTIDE SEQUENCE [LARGE SCALE GENOMIC DNA]</scope>
    <source>
        <strain evidence="7 8">ALL</strain>
    </source>
</reference>
<dbReference type="InterPro" id="IPR004087">
    <property type="entry name" value="KH_dom"/>
</dbReference>
<evidence type="ECO:0000313" key="8">
    <source>
        <dbReference type="Proteomes" id="UP000298663"/>
    </source>
</evidence>
<feature type="compositionally biased region" description="Basic and acidic residues" evidence="5">
    <location>
        <begin position="160"/>
        <end position="169"/>
    </location>
</feature>
<dbReference type="STRING" id="34508.A0A4U8UYF2"/>
<keyword evidence="2" id="KW-0040">ANK repeat</keyword>
<feature type="compositionally biased region" description="Polar residues" evidence="5">
    <location>
        <begin position="504"/>
        <end position="515"/>
    </location>
</feature>
<dbReference type="Pfam" id="PF00013">
    <property type="entry name" value="KH_1"/>
    <property type="match status" value="1"/>
</dbReference>
<dbReference type="Gene3D" id="3.30.1370.10">
    <property type="entry name" value="K Homology domain, type 1"/>
    <property type="match status" value="1"/>
</dbReference>
<dbReference type="InterPro" id="IPR051631">
    <property type="entry name" value="Ankyrin-KH/SAM_domain"/>
</dbReference>
<gene>
    <name evidence="7" type="ORF">L596_005182</name>
</gene>
<feature type="region of interest" description="Disordered" evidence="5">
    <location>
        <begin position="79"/>
        <end position="141"/>
    </location>
</feature>
<dbReference type="GO" id="GO:0045087">
    <property type="term" value="P:innate immune response"/>
    <property type="evidence" value="ECO:0007669"/>
    <property type="project" value="TreeGrafter"/>
</dbReference>
<feature type="region of interest" description="Disordered" evidence="5">
    <location>
        <begin position="222"/>
        <end position="254"/>
    </location>
</feature>
<feature type="compositionally biased region" description="Basic and acidic residues" evidence="5">
    <location>
        <begin position="92"/>
        <end position="141"/>
    </location>
</feature>
<dbReference type="InterPro" id="IPR036612">
    <property type="entry name" value="KH_dom_type_1_sf"/>
</dbReference>
<dbReference type="GO" id="GO:0003723">
    <property type="term" value="F:RNA binding"/>
    <property type="evidence" value="ECO:0007669"/>
    <property type="project" value="UniProtKB-UniRule"/>
</dbReference>
<feature type="compositionally biased region" description="Pro residues" evidence="5">
    <location>
        <begin position="478"/>
        <end position="490"/>
    </location>
</feature>
<keyword evidence="1" id="KW-0677">Repeat</keyword>
<sequence length="954" mass="105391">MTAFRKGHLKIIRYLVKHVQQFPGDAECHRYLSTLNNDKEKELEEKCRQCLQVVLSAKDKQAAQADAAAKRLLDMLAAEEEQEASRKRSKQKKNEEKRAKRQAKKAEELEAARLKEQQAAEEAEAKRKAKEEARKRAAEKLAKKKEEELLAAQKLAAAKAAEESAVKEEYDTEEEEDDEDEEQDETPYIVEPKFEELEKNYDWTDVDPKDKKELESFAAARARRLVKTPKSSSTLAAPVKSANASPKSETESEWCKAGAPKKKVVPVAKPATKAAAGAAVKAESDDGGVWNNIESSKRRQQVMNLASNQIARVIGRGGTNINTIREATNANIEVEKQLSSRNQGPRNITIKGNAEAVRNAVAMIDILLKEVDLGINQVVARVLQTKHSSSPCPMKSNSAGDQSSEVGADSKQGQSNVWEQRAAIRQGIQKDDIPNEVPVSVSKAPSSTASFDHTEVERVSPVPSVIHAAPIDTFVPPMEDPVPEVVPLPTPDDFSKRKAPGSERASNSATPVTNGEHSHLISPIGAPSAFKTIEPPFPHKITTPAQEVPSLPQPSRLDPLFKSAVNVDVGNIIPRFNSMSVNKMLNSTSTKDENQLAANLFESKLSDIWGSDRTTDLSSTLSNRLGNGGLVDPISAVWMNKDDEPSYNKPSQLPQNQSYDYNVPSYSRPKETTSFTPWSNGSNVPSAQDWSSPASNRHSTWDPLMPSNVNNNKYNPAGSSQSRFDQSGSRQGLSDSLRMGDSYDLNQKLRKDIYSSNPFASQQPQQQQSIGHMRMNQSMDLRRNMYGGYDSSNYHHQQQSMNVQQPSHDMFDTFQSPAVDRSSGLSSYYNPQQQHMNRQSFMSSSQTQQPMRGGNGMHSNFGSIGDPMHSSSSIRAPSQNQQQYGMNSSSFYMPQQSENPRGSGVRDMPMQYGAGTSNVPTNTLYDTWSNPTTQPSSQNQIWSNGSSSGSRNIW</sequence>
<organism evidence="7 8">
    <name type="scientific">Steinernema carpocapsae</name>
    <name type="common">Entomopathogenic nematode</name>
    <dbReference type="NCBI Taxonomy" id="34508"/>
    <lineage>
        <taxon>Eukaryota</taxon>
        <taxon>Metazoa</taxon>
        <taxon>Ecdysozoa</taxon>
        <taxon>Nematoda</taxon>
        <taxon>Chromadorea</taxon>
        <taxon>Rhabditida</taxon>
        <taxon>Tylenchina</taxon>
        <taxon>Panagrolaimomorpha</taxon>
        <taxon>Strongyloidoidea</taxon>
        <taxon>Steinernematidae</taxon>
        <taxon>Steinernema</taxon>
    </lineage>
</organism>
<feature type="compositionally biased region" description="Acidic residues" evidence="5">
    <location>
        <begin position="170"/>
        <end position="185"/>
    </location>
</feature>
<feature type="compositionally biased region" description="Polar residues" evidence="5">
    <location>
        <begin position="648"/>
        <end position="660"/>
    </location>
</feature>
<accession>A0A4U8UYF2</accession>
<evidence type="ECO:0000259" key="6">
    <source>
        <dbReference type="SMART" id="SM00322"/>
    </source>
</evidence>
<name>A0A4U8UYF2_STECR</name>
<feature type="region of interest" description="Disordered" evidence="5">
    <location>
        <begin position="784"/>
        <end position="804"/>
    </location>
</feature>
<dbReference type="CDD" id="cd22404">
    <property type="entry name" value="KH-I_MASK"/>
    <property type="match status" value="1"/>
</dbReference>